<evidence type="ECO:0000256" key="5">
    <source>
        <dbReference type="ARBA" id="ARBA00023136"/>
    </source>
</evidence>
<dbReference type="GO" id="GO:2000640">
    <property type="term" value="P:positive regulation of SREBP signaling pathway"/>
    <property type="evidence" value="ECO:0007669"/>
    <property type="project" value="InterPro"/>
</dbReference>
<reference evidence="9 10" key="1">
    <citation type="journal article" date="2018" name="Gigascience">
        <title>Genomes of trombidid mites reveal novel predicted allergens and laterally-transferred genes associated with secondary metabolism.</title>
        <authorList>
            <person name="Dong X."/>
            <person name="Chaisiri K."/>
            <person name="Xia D."/>
            <person name="Armstrong S.D."/>
            <person name="Fang Y."/>
            <person name="Donnelly M.J."/>
            <person name="Kadowaki T."/>
            <person name="McGarry J.W."/>
            <person name="Darby A.C."/>
            <person name="Makepeace B.L."/>
        </authorList>
    </citation>
    <scope>NUCLEOTIDE SEQUENCE [LARGE SCALE GENOMIC DNA]</scope>
    <source>
        <strain evidence="9">UoL-UT</strain>
    </source>
</reference>
<keyword evidence="5" id="KW-0472">Membrane</keyword>
<dbReference type="AlphaFoldDB" id="A0A443SBQ7"/>
<keyword evidence="6" id="KW-0325">Glycoprotein</keyword>
<organism evidence="9 10">
    <name type="scientific">Leptotrombidium deliense</name>
    <dbReference type="NCBI Taxonomy" id="299467"/>
    <lineage>
        <taxon>Eukaryota</taxon>
        <taxon>Metazoa</taxon>
        <taxon>Ecdysozoa</taxon>
        <taxon>Arthropoda</taxon>
        <taxon>Chelicerata</taxon>
        <taxon>Arachnida</taxon>
        <taxon>Acari</taxon>
        <taxon>Acariformes</taxon>
        <taxon>Trombidiformes</taxon>
        <taxon>Prostigmata</taxon>
        <taxon>Anystina</taxon>
        <taxon>Parasitengona</taxon>
        <taxon>Trombiculoidea</taxon>
        <taxon>Trombiculidae</taxon>
        <taxon>Leptotrombidium</taxon>
    </lineage>
</organism>
<dbReference type="InterPro" id="IPR019352">
    <property type="entry name" value="SPRING1"/>
</dbReference>
<dbReference type="GO" id="GO:0000139">
    <property type="term" value="C:Golgi membrane"/>
    <property type="evidence" value="ECO:0007669"/>
    <property type="project" value="UniProtKB-SubCell"/>
</dbReference>
<evidence type="ECO:0000256" key="4">
    <source>
        <dbReference type="ARBA" id="ARBA00023034"/>
    </source>
</evidence>
<comment type="subcellular location">
    <subcellularLocation>
        <location evidence="1">Golgi apparatus membrane</location>
        <topology evidence="1">Single-pass membrane protein</topology>
    </subcellularLocation>
</comment>
<gene>
    <name evidence="9" type="ORF">B4U80_08145</name>
</gene>
<dbReference type="PANTHER" id="PTHR13481:SF0">
    <property type="entry name" value="SREBP REGULATING GENE PROTEIN"/>
    <property type="match status" value="1"/>
</dbReference>
<accession>A0A443SBQ7</accession>
<protein>
    <recommendedName>
        <fullName evidence="8">SREBP regulating gene protein</fullName>
    </recommendedName>
</protein>
<sequence length="216" mass="24113">MDAEYDDSSNGVDIDRIKMKLINMRRGQPFNLQGNRNEFESDLVVDQRTADKNESHFKANSIQDTETCRNSVQGKVLIADDKGYVCHRKDLTLGGCCDTKQTTTKLYSCETCLEHGCCAIYEYCISCCMEPAKQPLLQKIISKSERGSAASVDVLFASITDHFEFCLAKCRTSSQSVQHENSYRDPKAKHCYGDVVSNHAVKSEPNSKGHSHDPGV</sequence>
<evidence type="ECO:0000256" key="7">
    <source>
        <dbReference type="ARBA" id="ARBA00023461"/>
    </source>
</evidence>
<keyword evidence="10" id="KW-1185">Reference proteome</keyword>
<dbReference type="OrthoDB" id="70142at2759"/>
<evidence type="ECO:0000256" key="1">
    <source>
        <dbReference type="ARBA" id="ARBA00004194"/>
    </source>
</evidence>
<evidence type="ECO:0000256" key="6">
    <source>
        <dbReference type="ARBA" id="ARBA00023180"/>
    </source>
</evidence>
<evidence type="ECO:0000256" key="8">
    <source>
        <dbReference type="ARBA" id="ARBA00023485"/>
    </source>
</evidence>
<evidence type="ECO:0000256" key="2">
    <source>
        <dbReference type="ARBA" id="ARBA00022692"/>
    </source>
</evidence>
<dbReference type="Proteomes" id="UP000288716">
    <property type="component" value="Unassembled WGS sequence"/>
</dbReference>
<comment type="caution">
    <text evidence="9">The sequence shown here is derived from an EMBL/GenBank/DDBJ whole genome shotgun (WGS) entry which is preliminary data.</text>
</comment>
<comment type="similarity">
    <text evidence="7">Belongs to the SPRING family.</text>
</comment>
<evidence type="ECO:0000313" key="9">
    <source>
        <dbReference type="EMBL" id="RWS24904.1"/>
    </source>
</evidence>
<dbReference type="PANTHER" id="PTHR13481">
    <property type="entry name" value="SREBP REGULATING GENE PROTEIN"/>
    <property type="match status" value="1"/>
</dbReference>
<evidence type="ECO:0000313" key="10">
    <source>
        <dbReference type="Proteomes" id="UP000288716"/>
    </source>
</evidence>
<dbReference type="Pfam" id="PF10218">
    <property type="entry name" value="SPRING1"/>
    <property type="match status" value="1"/>
</dbReference>
<keyword evidence="2" id="KW-0812">Transmembrane</keyword>
<dbReference type="EMBL" id="NCKV01004280">
    <property type="protein sequence ID" value="RWS24904.1"/>
    <property type="molecule type" value="Genomic_DNA"/>
</dbReference>
<keyword evidence="3" id="KW-1133">Transmembrane helix</keyword>
<keyword evidence="4" id="KW-0333">Golgi apparatus</keyword>
<proteinExistence type="inferred from homology"/>
<dbReference type="VEuPathDB" id="VectorBase:LDEU007135"/>
<evidence type="ECO:0000256" key="3">
    <source>
        <dbReference type="ARBA" id="ARBA00022989"/>
    </source>
</evidence>
<name>A0A443SBQ7_9ACAR</name>